<dbReference type="Proteomes" id="UP000789508">
    <property type="component" value="Unassembled WGS sequence"/>
</dbReference>
<keyword evidence="8" id="KW-1185">Reference proteome</keyword>
<evidence type="ECO:0000259" key="6">
    <source>
        <dbReference type="Pfam" id="PF13361"/>
    </source>
</evidence>
<dbReference type="InterPro" id="IPR014017">
    <property type="entry name" value="DNA_helicase_UvrD-like_C"/>
</dbReference>
<dbReference type="InterPro" id="IPR027417">
    <property type="entry name" value="P-loop_NTPase"/>
</dbReference>
<evidence type="ECO:0000256" key="3">
    <source>
        <dbReference type="ARBA" id="ARBA00022806"/>
    </source>
</evidence>
<keyword evidence="4" id="KW-0067">ATP-binding</keyword>
<reference evidence="7" key="1">
    <citation type="submission" date="2021-06" db="EMBL/GenBank/DDBJ databases">
        <authorList>
            <person name="Kallberg Y."/>
            <person name="Tangrot J."/>
            <person name="Rosling A."/>
        </authorList>
    </citation>
    <scope>NUCLEOTIDE SEQUENCE</scope>
    <source>
        <strain evidence="7">FL130A</strain>
    </source>
</reference>
<dbReference type="PANTHER" id="PTHR21529">
    <property type="entry name" value="MAMMARY TURMOR VIRUS RECEPTOR HOMOLOG 1, 2 MTVR1, 2"/>
    <property type="match status" value="1"/>
</dbReference>
<dbReference type="Gene3D" id="1.25.40.10">
    <property type="entry name" value="Tetratricopeptide repeat domain"/>
    <property type="match status" value="1"/>
</dbReference>
<dbReference type="InterPro" id="IPR011990">
    <property type="entry name" value="TPR-like_helical_dom_sf"/>
</dbReference>
<evidence type="ECO:0000256" key="1">
    <source>
        <dbReference type="ARBA" id="ARBA00022741"/>
    </source>
</evidence>
<dbReference type="PANTHER" id="PTHR21529:SF4">
    <property type="entry name" value="TPR AND ANKYRIN REPEAT-CONTAINING PROTEIN 1"/>
    <property type="match status" value="1"/>
</dbReference>
<keyword evidence="2" id="KW-0378">Hydrolase</keyword>
<dbReference type="Gene3D" id="3.40.50.300">
    <property type="entry name" value="P-loop containing nucleotide triphosphate hydrolases"/>
    <property type="match status" value="2"/>
</dbReference>
<name>A0A9N8VH84_9GLOM</name>
<keyword evidence="1" id="KW-0547">Nucleotide-binding</keyword>
<dbReference type="Pfam" id="PF13361">
    <property type="entry name" value="UvrD_C"/>
    <property type="match status" value="1"/>
</dbReference>
<dbReference type="GO" id="GO:0005524">
    <property type="term" value="F:ATP binding"/>
    <property type="evidence" value="ECO:0007669"/>
    <property type="project" value="UniProtKB-KW"/>
</dbReference>
<evidence type="ECO:0000313" key="8">
    <source>
        <dbReference type="Proteomes" id="UP000789508"/>
    </source>
</evidence>
<dbReference type="SUPFAM" id="SSF52540">
    <property type="entry name" value="P-loop containing nucleoside triphosphate hydrolases"/>
    <property type="match status" value="1"/>
</dbReference>
<dbReference type="GO" id="GO:0016787">
    <property type="term" value="F:hydrolase activity"/>
    <property type="evidence" value="ECO:0007669"/>
    <property type="project" value="UniProtKB-KW"/>
</dbReference>
<dbReference type="SUPFAM" id="SSF48452">
    <property type="entry name" value="TPR-like"/>
    <property type="match status" value="1"/>
</dbReference>
<organism evidence="7 8">
    <name type="scientific">Ambispora leptoticha</name>
    <dbReference type="NCBI Taxonomy" id="144679"/>
    <lineage>
        <taxon>Eukaryota</taxon>
        <taxon>Fungi</taxon>
        <taxon>Fungi incertae sedis</taxon>
        <taxon>Mucoromycota</taxon>
        <taxon>Glomeromycotina</taxon>
        <taxon>Glomeromycetes</taxon>
        <taxon>Archaeosporales</taxon>
        <taxon>Ambisporaceae</taxon>
        <taxon>Ambispora</taxon>
    </lineage>
</organism>
<keyword evidence="3" id="KW-0347">Helicase</keyword>
<dbReference type="EMBL" id="CAJVPS010000084">
    <property type="protein sequence ID" value="CAG8449773.1"/>
    <property type="molecule type" value="Genomic_DNA"/>
</dbReference>
<gene>
    <name evidence="7" type="ORF">ALEPTO_LOCUS928</name>
</gene>
<dbReference type="InterPro" id="IPR039904">
    <property type="entry name" value="TRANK1"/>
</dbReference>
<protein>
    <submittedName>
        <fullName evidence="7">2698_t:CDS:1</fullName>
    </submittedName>
</protein>
<dbReference type="GO" id="GO:0004386">
    <property type="term" value="F:helicase activity"/>
    <property type="evidence" value="ECO:0007669"/>
    <property type="project" value="UniProtKB-KW"/>
</dbReference>
<comment type="caution">
    <text evidence="7">The sequence shown here is derived from an EMBL/GenBank/DDBJ whole genome shotgun (WGS) entry which is preliminary data.</text>
</comment>
<evidence type="ECO:0000256" key="4">
    <source>
        <dbReference type="ARBA" id="ARBA00022840"/>
    </source>
</evidence>
<evidence type="ECO:0000313" key="7">
    <source>
        <dbReference type="EMBL" id="CAG8449773.1"/>
    </source>
</evidence>
<evidence type="ECO:0000256" key="5">
    <source>
        <dbReference type="SAM" id="SignalP"/>
    </source>
</evidence>
<keyword evidence="5" id="KW-0732">Signal</keyword>
<evidence type="ECO:0000256" key="2">
    <source>
        <dbReference type="ARBA" id="ARBA00022801"/>
    </source>
</evidence>
<feature type="signal peptide" evidence="5">
    <location>
        <begin position="1"/>
        <end position="20"/>
    </location>
</feature>
<proteinExistence type="predicted"/>
<feature type="chain" id="PRO_5040282376" evidence="5">
    <location>
        <begin position="21"/>
        <end position="1872"/>
    </location>
</feature>
<feature type="domain" description="UvrD-like helicase C-terminal" evidence="6">
    <location>
        <begin position="643"/>
        <end position="715"/>
    </location>
</feature>
<dbReference type="OrthoDB" id="3156807at2759"/>
<sequence>MNTYMCMLITLSIVWEQAFLFPSYKYSSFMEEERAITPLEHCFRLPFEFSEDDRLGPWDILISENAVKFMSRLNSPLAVKAIMKKLGNISSGAWDKHRLNNKISSFAIPVYETELHDHDSIKILWQVDSGFSVRSYQLTQIVKIWVITSSQDQIDATLKILRIAHQVYKAEQIHRCTIRLIGKNDIILPILFGEEMPTTSTENEFYSSRMDDERLLEVHKMLVTNKFIPLSKNLFKSLVMGGTGFTFQVSKVEHEIINNPTSTIIIGRSEANIHHCEPSSMPSGKGIFSQVEKICEDHFPIFITYKKFSEMLEGTYEMDARKHMNMYMQQLKRGDDGDDIVDDKEEKLRRKFSLFNTTWAHFVNYDVFKNKYWRHFGDKKLDCELVYNEFFIIKGLKPDGKHLSREEYKAVNIKKFPAFCQNRDKIYDMFLQYEKIKKRRYTGDYDAMDRTLYILRRTTENELESAQIHEIYMDECQDNQIVDFGLILKIFNRIDSIFLAGDIAQCIAKGSSFRFQNLRALMYEWELNRAQAYNIPRDLIKTKLFELNVNYRAHSGILRLASSVIDLICHFFPESIDRLSREHSEVGGPRPVIVKEFRAETYFNIFSVGENTENDIEFGAEQVIIVRDEKSKSHLKGLIKDAGIVMTVYEAKGMEFNDVLLYNFFTDSPGRQRWQLILSKSKEAQEFSYEKYYILSSELKNLYVAITRARQHIWIFDELSEYIEPICKYWGDLELIKVIGSKDTFSTLLKEFPTLVKKSSSAEWNQMGKKVFEERLYEEAMTCFKKSGNHQNFKLAQAYLFQKIARSSIYDSDEDAMILKFCRAAKAFRECSRPIRAASCYENINMYEKAAEVYVEWNMFDKAAYCFLKIPNFEKAGKYFEKVNKYAEAVYSYNDGQCYEKVVNLMLRENIDKNEFKAIIYRANIHYRKAKDRDMSAKALSIFPTLEEKIDFLQEHAHEEFLEVCEKNGRFCVAAKDLRSRGRFKEAADMFPRMVGMFPCLLTKDDETKEYLRGCLDLCRIKLVTPNFFQLKDHLSKAINIISKVKSQAWKESEEYRSLKEEFQLYKTYWDSDLDGIRKFMQLFRRREDRVIEFRAIIIRLYILKFDIQIENWQERLQCLLRLCELAFLFIASRDENINRVFQDIYLVNEVAKHPRKRKISSDNHILHILNLNNQKSGNISDGWHIYDEKILNSAISQSLALYIYKSIVEAGQKGKDIRDISSEICFEFASCSKSGCRNHHVIPTPSTLRERFSLACLQYTVMQQLNILYHHRLLNMGQIKKVRELQRWWTERLVKIHIRYQSPQTSCPEVTHAVLAKLPKDTRDGLLDIVRNIWLPRMFYDPDDFSVMLKCMLVLHQLHDKWGICEFDFEMSKKRMLKPSMETPTGINYYSRYQSILIGKQLSLFFSKLDNNYVLDAIMHIKMVIQYVINNIELINIKTSDAFGDLISFIEFKTSLVFASGPESCDFCLTRAYLVNYFDAFTAEPLIHRQHGYNKVDYFDEITNSVDQVQQLFDLLISTGQVYLTIILRLIRLLVLIGLNESDFATRIFDLFKCWSKKSFSPKVTKYLNGSSMSRLAFVLHDDLKETDCDSLVIVHYHSENSSKFSDLEENGIVKLNYTSVERFHSALRQITAPIVIEERDPSSKQQKIVLTPIASVSEDSQNNEKFEIFKVTQGLAYPSQAKEAATKIQVWFRSALKQQKSRPHKDDPILDKIYNEMVVFCKNELYWKFIDDPIPEKIYNEMVDFCKNELYWKFIAERKKKIYHFILRGIIVKNLVDLTKVQRKMDATKIKLQKIINNRNSDEECLELLDDLKYIHYENIKMALDSLSIENTTKHQEADIEWLKNESQMADVYLNEVYRWIDKCKEFMKK</sequence>
<accession>A0A9N8VH84</accession>